<gene>
    <name evidence="1" type="ORF">EK21DRAFT_108669</name>
</gene>
<proteinExistence type="predicted"/>
<evidence type="ECO:0000313" key="2">
    <source>
        <dbReference type="Proteomes" id="UP000799777"/>
    </source>
</evidence>
<name>A0A9P4HHX2_9PLEO</name>
<dbReference type="EMBL" id="ML978164">
    <property type="protein sequence ID" value="KAF2033879.1"/>
    <property type="molecule type" value="Genomic_DNA"/>
</dbReference>
<dbReference type="InterPro" id="IPR038883">
    <property type="entry name" value="AN11006-like"/>
</dbReference>
<dbReference type="OrthoDB" id="62952at2759"/>
<dbReference type="AlphaFoldDB" id="A0A9P4HHX2"/>
<keyword evidence="2" id="KW-1185">Reference proteome</keyword>
<evidence type="ECO:0000313" key="1">
    <source>
        <dbReference type="EMBL" id="KAF2033879.1"/>
    </source>
</evidence>
<dbReference type="PANTHER" id="PTHR42085">
    <property type="entry name" value="F-BOX DOMAIN-CONTAINING PROTEIN"/>
    <property type="match status" value="1"/>
</dbReference>
<accession>A0A9P4HHX2</accession>
<sequence>MPIFTRKIAKLLKRTATPEQNRINSPFLRLPGEIRNLIYSYGIYSRLEVVTISHETKAQHFGKTVLSLALFRVSHQIRGEALSYLVANKCIKICGIDCANAFFDCIEPALTSIKRLVIAQPSMYMKPVPRELVELFLYFLDQCSKLESLAWEMGMVGFPHDWEVYESWEDKLLFDQVITFMENHQQIKVWFWGMGSYDSKTPAFGSITGPGRLGSEVARQDKDAGVMYWF</sequence>
<dbReference type="Proteomes" id="UP000799777">
    <property type="component" value="Unassembled WGS sequence"/>
</dbReference>
<comment type="caution">
    <text evidence="1">The sequence shown here is derived from an EMBL/GenBank/DDBJ whole genome shotgun (WGS) entry which is preliminary data.</text>
</comment>
<reference evidence="1" key="1">
    <citation type="journal article" date="2020" name="Stud. Mycol.">
        <title>101 Dothideomycetes genomes: a test case for predicting lifestyles and emergence of pathogens.</title>
        <authorList>
            <person name="Haridas S."/>
            <person name="Albert R."/>
            <person name="Binder M."/>
            <person name="Bloem J."/>
            <person name="Labutti K."/>
            <person name="Salamov A."/>
            <person name="Andreopoulos B."/>
            <person name="Baker S."/>
            <person name="Barry K."/>
            <person name="Bills G."/>
            <person name="Bluhm B."/>
            <person name="Cannon C."/>
            <person name="Castanera R."/>
            <person name="Culley D."/>
            <person name="Daum C."/>
            <person name="Ezra D."/>
            <person name="Gonzalez J."/>
            <person name="Henrissat B."/>
            <person name="Kuo A."/>
            <person name="Liang C."/>
            <person name="Lipzen A."/>
            <person name="Lutzoni F."/>
            <person name="Magnuson J."/>
            <person name="Mondo S."/>
            <person name="Nolan M."/>
            <person name="Ohm R."/>
            <person name="Pangilinan J."/>
            <person name="Park H.-J."/>
            <person name="Ramirez L."/>
            <person name="Alfaro M."/>
            <person name="Sun H."/>
            <person name="Tritt A."/>
            <person name="Yoshinaga Y."/>
            <person name="Zwiers L.-H."/>
            <person name="Turgeon B."/>
            <person name="Goodwin S."/>
            <person name="Spatafora J."/>
            <person name="Crous P."/>
            <person name="Grigoriev I."/>
        </authorList>
    </citation>
    <scope>NUCLEOTIDE SEQUENCE</scope>
    <source>
        <strain evidence="1">CBS 110217</strain>
    </source>
</reference>
<protein>
    <submittedName>
        <fullName evidence="1">Uncharacterized protein</fullName>
    </submittedName>
</protein>
<dbReference type="PANTHER" id="PTHR42085:SF1">
    <property type="entry name" value="F-BOX DOMAIN-CONTAINING PROTEIN"/>
    <property type="match status" value="1"/>
</dbReference>
<organism evidence="1 2">
    <name type="scientific">Setomelanomma holmii</name>
    <dbReference type="NCBI Taxonomy" id="210430"/>
    <lineage>
        <taxon>Eukaryota</taxon>
        <taxon>Fungi</taxon>
        <taxon>Dikarya</taxon>
        <taxon>Ascomycota</taxon>
        <taxon>Pezizomycotina</taxon>
        <taxon>Dothideomycetes</taxon>
        <taxon>Pleosporomycetidae</taxon>
        <taxon>Pleosporales</taxon>
        <taxon>Pleosporineae</taxon>
        <taxon>Phaeosphaeriaceae</taxon>
        <taxon>Setomelanomma</taxon>
    </lineage>
</organism>